<accession>A0A830GLF2</accession>
<protein>
    <submittedName>
        <fullName evidence="1">Uncharacterized protein</fullName>
    </submittedName>
</protein>
<dbReference type="AlphaFoldDB" id="A0A830GLF2"/>
<gene>
    <name evidence="1" type="ORF">GCM10009030_15530</name>
</gene>
<keyword evidence="2" id="KW-1185">Reference proteome</keyword>
<dbReference type="Proteomes" id="UP000605784">
    <property type="component" value="Unassembled WGS sequence"/>
</dbReference>
<reference evidence="1" key="1">
    <citation type="journal article" date="2014" name="Int. J. Syst. Evol. Microbiol.">
        <title>Complete genome sequence of Corynebacterium casei LMG S-19264T (=DSM 44701T), isolated from a smear-ripened cheese.</title>
        <authorList>
            <consortium name="US DOE Joint Genome Institute (JGI-PGF)"/>
            <person name="Walter F."/>
            <person name="Albersmeier A."/>
            <person name="Kalinowski J."/>
            <person name="Ruckert C."/>
        </authorList>
    </citation>
    <scope>NUCLEOTIDE SEQUENCE</scope>
    <source>
        <strain evidence="1">JCM 17820</strain>
    </source>
</reference>
<comment type="caution">
    <text evidence="1">The sequence shown here is derived from an EMBL/GenBank/DDBJ whole genome shotgun (WGS) entry which is preliminary data.</text>
</comment>
<dbReference type="EMBL" id="BMOU01000002">
    <property type="protein sequence ID" value="GGN91926.1"/>
    <property type="molecule type" value="Genomic_DNA"/>
</dbReference>
<dbReference type="RefSeq" id="WP_188996158.1">
    <property type="nucleotide sequence ID" value="NZ_BMOU01000002.1"/>
</dbReference>
<organism evidence="1 2">
    <name type="scientific">Haloarcula pellucida</name>
    <dbReference type="NCBI Taxonomy" id="1427151"/>
    <lineage>
        <taxon>Archaea</taxon>
        <taxon>Methanobacteriati</taxon>
        <taxon>Methanobacteriota</taxon>
        <taxon>Stenosarchaea group</taxon>
        <taxon>Halobacteria</taxon>
        <taxon>Halobacteriales</taxon>
        <taxon>Haloarculaceae</taxon>
        <taxon>Haloarcula</taxon>
    </lineage>
</organism>
<proteinExistence type="predicted"/>
<evidence type="ECO:0000313" key="2">
    <source>
        <dbReference type="Proteomes" id="UP000605784"/>
    </source>
</evidence>
<name>A0A830GLF2_9EURY</name>
<reference evidence="1" key="2">
    <citation type="submission" date="2020-09" db="EMBL/GenBank/DDBJ databases">
        <authorList>
            <person name="Sun Q."/>
            <person name="Ohkuma M."/>
        </authorList>
    </citation>
    <scope>NUCLEOTIDE SEQUENCE</scope>
    <source>
        <strain evidence="1">JCM 17820</strain>
    </source>
</reference>
<sequence>MPDATDDVLRTAVEKSCLGRARRLGKLLAIAASNSVPGRLSDSVATRLTSAVAQSACVRWLTSEPTGETVVVDLERTRTVGPVVRLLHRATATASRSYRASALRTVVRQWRRASTPIRTAVCQSTAWRLLGDVLKPPENPDRDP</sequence>
<evidence type="ECO:0000313" key="1">
    <source>
        <dbReference type="EMBL" id="GGN91926.1"/>
    </source>
</evidence>